<protein>
    <submittedName>
        <fullName evidence="1">Uncharacterized protein</fullName>
    </submittedName>
</protein>
<proteinExistence type="predicted"/>
<evidence type="ECO:0000313" key="2">
    <source>
        <dbReference type="Proteomes" id="UP000050525"/>
    </source>
</evidence>
<sequence length="69" mass="8007">MLSPQEGTVPHRQSGFLFSPRPHKVSLQVLGQAGSRERIYHTELSMELRNEVLDLLALHGRQKHKKFWC</sequence>
<comment type="caution">
    <text evidence="1">The sequence shown here is derived from an EMBL/GenBank/DDBJ whole genome shotgun (WGS) entry which is preliminary data.</text>
</comment>
<gene>
    <name evidence="1" type="ORF">Y1Q_0017009</name>
</gene>
<name>A0A151MLI5_ALLMI</name>
<reference evidence="1 2" key="1">
    <citation type="journal article" date="2012" name="Genome Biol.">
        <title>Sequencing three crocodilian genomes to illuminate the evolution of archosaurs and amniotes.</title>
        <authorList>
            <person name="St John J.A."/>
            <person name="Braun E.L."/>
            <person name="Isberg S.R."/>
            <person name="Miles L.G."/>
            <person name="Chong A.Y."/>
            <person name="Gongora J."/>
            <person name="Dalzell P."/>
            <person name="Moran C."/>
            <person name="Bed'hom B."/>
            <person name="Abzhanov A."/>
            <person name="Burgess S.C."/>
            <person name="Cooksey A.M."/>
            <person name="Castoe T.A."/>
            <person name="Crawford N.G."/>
            <person name="Densmore L.D."/>
            <person name="Drew J.C."/>
            <person name="Edwards S.V."/>
            <person name="Faircloth B.C."/>
            <person name="Fujita M.K."/>
            <person name="Greenwold M.J."/>
            <person name="Hoffmann F.G."/>
            <person name="Howard J.M."/>
            <person name="Iguchi T."/>
            <person name="Janes D.E."/>
            <person name="Khan S.Y."/>
            <person name="Kohno S."/>
            <person name="de Koning A.J."/>
            <person name="Lance S.L."/>
            <person name="McCarthy F.M."/>
            <person name="McCormack J.E."/>
            <person name="Merchant M.E."/>
            <person name="Peterson D.G."/>
            <person name="Pollock D.D."/>
            <person name="Pourmand N."/>
            <person name="Raney B.J."/>
            <person name="Roessler K.A."/>
            <person name="Sanford J.R."/>
            <person name="Sawyer R.H."/>
            <person name="Schmidt C.J."/>
            <person name="Triplett E.W."/>
            <person name="Tuberville T.D."/>
            <person name="Venegas-Anaya M."/>
            <person name="Howard J.T."/>
            <person name="Jarvis E.D."/>
            <person name="Guillette L.J.Jr."/>
            <person name="Glenn T.C."/>
            <person name="Green R.E."/>
            <person name="Ray D.A."/>
        </authorList>
    </citation>
    <scope>NUCLEOTIDE SEQUENCE [LARGE SCALE GENOMIC DNA]</scope>
    <source>
        <strain evidence="1">KSC_2009_1</strain>
    </source>
</reference>
<dbReference type="AlphaFoldDB" id="A0A151MLI5"/>
<dbReference type="EMBL" id="AKHW03005795">
    <property type="protein sequence ID" value="KYO25421.1"/>
    <property type="molecule type" value="Genomic_DNA"/>
</dbReference>
<accession>A0A151MLI5</accession>
<organism evidence="1 2">
    <name type="scientific">Alligator mississippiensis</name>
    <name type="common">American alligator</name>
    <dbReference type="NCBI Taxonomy" id="8496"/>
    <lineage>
        <taxon>Eukaryota</taxon>
        <taxon>Metazoa</taxon>
        <taxon>Chordata</taxon>
        <taxon>Craniata</taxon>
        <taxon>Vertebrata</taxon>
        <taxon>Euteleostomi</taxon>
        <taxon>Archelosauria</taxon>
        <taxon>Archosauria</taxon>
        <taxon>Crocodylia</taxon>
        <taxon>Alligatoridae</taxon>
        <taxon>Alligatorinae</taxon>
        <taxon>Alligator</taxon>
    </lineage>
</organism>
<keyword evidence="2" id="KW-1185">Reference proteome</keyword>
<dbReference type="Proteomes" id="UP000050525">
    <property type="component" value="Unassembled WGS sequence"/>
</dbReference>
<evidence type="ECO:0000313" key="1">
    <source>
        <dbReference type="EMBL" id="KYO25421.1"/>
    </source>
</evidence>